<organism evidence="1 2">
    <name type="scientific">Crocosphaera chwakensis CCY0110</name>
    <dbReference type="NCBI Taxonomy" id="391612"/>
    <lineage>
        <taxon>Bacteria</taxon>
        <taxon>Bacillati</taxon>
        <taxon>Cyanobacteriota</taxon>
        <taxon>Cyanophyceae</taxon>
        <taxon>Oscillatoriophycideae</taxon>
        <taxon>Chroococcales</taxon>
        <taxon>Aphanothecaceae</taxon>
        <taxon>Crocosphaera</taxon>
        <taxon>Crocosphaera chwakensis</taxon>
    </lineage>
</organism>
<gene>
    <name evidence="1" type="ORF">CY0110_15717</name>
</gene>
<reference evidence="1 2" key="1">
    <citation type="submission" date="2007-03" db="EMBL/GenBank/DDBJ databases">
        <authorList>
            <person name="Stal L."/>
            <person name="Ferriera S."/>
            <person name="Johnson J."/>
            <person name="Kravitz S."/>
            <person name="Beeson K."/>
            <person name="Sutton G."/>
            <person name="Rogers Y.-H."/>
            <person name="Friedman R."/>
            <person name="Frazier M."/>
            <person name="Venter J.C."/>
        </authorList>
    </citation>
    <scope>NUCLEOTIDE SEQUENCE [LARGE SCALE GENOMIC DNA]</scope>
    <source>
        <strain evidence="1 2">CCY0110</strain>
    </source>
</reference>
<dbReference type="EMBL" id="AAXW01000002">
    <property type="protein sequence ID" value="EAZ93257.1"/>
    <property type="molecule type" value="Genomic_DNA"/>
</dbReference>
<protein>
    <submittedName>
        <fullName evidence="1">Uncharacterized protein</fullName>
    </submittedName>
</protein>
<dbReference type="Proteomes" id="UP000003781">
    <property type="component" value="Unassembled WGS sequence"/>
</dbReference>
<evidence type="ECO:0000313" key="1">
    <source>
        <dbReference type="EMBL" id="EAZ93257.1"/>
    </source>
</evidence>
<sequence>MMLISPIILSSSSNIFSAFLR</sequence>
<evidence type="ECO:0000313" key="2">
    <source>
        <dbReference type="Proteomes" id="UP000003781"/>
    </source>
</evidence>
<accession>A3IHH5</accession>
<proteinExistence type="predicted"/>
<name>A3IHH5_9CHRO</name>
<dbReference type="AlphaFoldDB" id="A3IHH5"/>
<comment type="caution">
    <text evidence="1">The sequence shown here is derived from an EMBL/GenBank/DDBJ whole genome shotgun (WGS) entry which is preliminary data.</text>
</comment>
<keyword evidence="2" id="KW-1185">Reference proteome</keyword>